<evidence type="ECO:0000313" key="2">
    <source>
        <dbReference type="Proteomes" id="UP000322521"/>
    </source>
</evidence>
<comment type="caution">
    <text evidence="1">The sequence shown here is derived from an EMBL/GenBank/DDBJ whole genome shotgun (WGS) entry which is preliminary data.</text>
</comment>
<dbReference type="EMBL" id="VXJS01000004">
    <property type="protein sequence ID" value="KAA8677843.1"/>
    <property type="molecule type" value="Genomic_DNA"/>
</dbReference>
<proteinExistence type="predicted"/>
<dbReference type="GO" id="GO:0008684">
    <property type="term" value="F:2-oxopent-4-enoate hydratase activity"/>
    <property type="evidence" value="ECO:0007669"/>
    <property type="project" value="TreeGrafter"/>
</dbReference>
<protein>
    <submittedName>
        <fullName evidence="1">Hydratase</fullName>
    </submittedName>
</protein>
<gene>
    <name evidence="1" type="ORF">F4W18_09850</name>
</gene>
<reference evidence="1 2" key="1">
    <citation type="submission" date="2019-09" db="EMBL/GenBank/DDBJ databases">
        <title>Draft genome sequence of various Type strains from the CCUG.</title>
        <authorList>
            <person name="Pineiro-Iglesias B."/>
            <person name="Tunovic T."/>
            <person name="Unosson C."/>
            <person name="Inganas E."/>
            <person name="Ohlen M."/>
            <person name="Cardew S."/>
            <person name="Jensie-Markopoulos S."/>
            <person name="Salva-Serra F."/>
            <person name="Jaen-Luchoro D."/>
            <person name="Karlsson R."/>
            <person name="Svensson-Stadler L."/>
            <person name="Chun J."/>
            <person name="Moore E."/>
        </authorList>
    </citation>
    <scope>NUCLEOTIDE SEQUENCE [LARGE SCALE GENOMIC DNA]</scope>
    <source>
        <strain evidence="1 2">CCUG 56969T</strain>
    </source>
</reference>
<dbReference type="PANTHER" id="PTHR30143">
    <property type="entry name" value="ACID HYDRATASE"/>
    <property type="match status" value="1"/>
</dbReference>
<name>A0A5M9P2Y4_9VIBR</name>
<dbReference type="Gene3D" id="3.90.850.10">
    <property type="entry name" value="Fumarylacetoacetase-like, C-terminal domain"/>
    <property type="match status" value="1"/>
</dbReference>
<dbReference type="InterPro" id="IPR036663">
    <property type="entry name" value="Fumarylacetoacetase_C_sf"/>
</dbReference>
<dbReference type="SUPFAM" id="SSF56529">
    <property type="entry name" value="FAH"/>
    <property type="match status" value="1"/>
</dbReference>
<dbReference type="InterPro" id="IPR050772">
    <property type="entry name" value="Hydratase-Decarb/MhpD_sf"/>
</dbReference>
<evidence type="ECO:0000313" key="1">
    <source>
        <dbReference type="EMBL" id="KAA8677843.1"/>
    </source>
</evidence>
<keyword evidence="2" id="KW-1185">Reference proteome</keyword>
<dbReference type="Proteomes" id="UP000322521">
    <property type="component" value="Unassembled WGS sequence"/>
</dbReference>
<dbReference type="PANTHER" id="PTHR30143:SF0">
    <property type="entry name" value="2-KETO-4-PENTENOATE HYDRATASE"/>
    <property type="match status" value="1"/>
</dbReference>
<dbReference type="OrthoDB" id="9792137at2"/>
<organism evidence="1 2">
    <name type="scientific">Vibrio gigantis</name>
    <dbReference type="NCBI Taxonomy" id="296199"/>
    <lineage>
        <taxon>Bacteria</taxon>
        <taxon>Pseudomonadati</taxon>
        <taxon>Pseudomonadota</taxon>
        <taxon>Gammaproteobacteria</taxon>
        <taxon>Vibrionales</taxon>
        <taxon>Vibrionaceae</taxon>
        <taxon>Vibrio</taxon>
    </lineage>
</organism>
<dbReference type="RefSeq" id="WP_086712521.1">
    <property type="nucleotide sequence ID" value="NZ_AP025493.1"/>
</dbReference>
<dbReference type="GO" id="GO:0005737">
    <property type="term" value="C:cytoplasm"/>
    <property type="evidence" value="ECO:0007669"/>
    <property type="project" value="TreeGrafter"/>
</dbReference>
<sequence length="260" mass="28140">MTSVFEQAAKELLSRRTAGTKAPRLIEQYRPTSLDDALAIQEAMIEIRADRVGGWKCLLPLAENKFIVAPIFADNVQQGDACELFADTGSVPGKGVARVEPEIAFVLTKSLPANPKGYSEAQINDAIGSCRMALELIQSRFADDSGAEFYEVLADCLANQGLFLGPEIEKDKAFAAAKVEVAITQAGKVQAFSGTHPNALAQNPVYWLIDTMTKRGVSFEAGEAIITGSYCGVVELDFDELTTVAYDGIGEYQVTFTQKR</sequence>
<dbReference type="AlphaFoldDB" id="A0A5M9P2Y4"/>
<accession>A0A5M9P2Y4</accession>